<dbReference type="Gene3D" id="2.40.320.10">
    <property type="entry name" value="Hypothetical Protein Pfu-838710-001"/>
    <property type="match status" value="1"/>
</dbReference>
<dbReference type="Pfam" id="PF01928">
    <property type="entry name" value="CYTH"/>
    <property type="match status" value="1"/>
</dbReference>
<dbReference type="AlphaFoldDB" id="A0A1S7LME3"/>
<reference evidence="2" key="1">
    <citation type="submission" date="2015-04" db="EMBL/GenBank/DDBJ databases">
        <authorList>
            <person name="Syromyatnikov M.Y."/>
            <person name="Popov V.N."/>
        </authorList>
    </citation>
    <scope>NUCLEOTIDE SEQUENCE</scope>
    <source>
        <strain evidence="2">MO-1</strain>
    </source>
</reference>
<sequence length="211" mass="23090">MALEEEIKLTALNAATLDAVLSDPAVQAVAKTPEQVDYRAVYYDTEELLLLRNQLAFRARKEAADRWRAAVKGTGGVVDGVSRRQEWEGYLSTLVQTLDAFPPGEMRNALGHLIEQAPHAPLKPLLVTDFKRRAIPLHFPNGTVGELALDEGQVEAAGKAQQLCEVELELVSGSLEPLQALAEELKLRHPLHPSPHSKFAIGLILLGLPIQ</sequence>
<feature type="domain" description="CYTH" evidence="1">
    <location>
        <begin position="2"/>
        <end position="206"/>
    </location>
</feature>
<evidence type="ECO:0000313" key="2">
    <source>
        <dbReference type="EMBL" id="CRH07304.1"/>
    </source>
</evidence>
<dbReference type="InterPro" id="IPR039013">
    <property type="entry name" value="YgiF"/>
</dbReference>
<dbReference type="InterPro" id="IPR033469">
    <property type="entry name" value="CYTH-like_dom_sf"/>
</dbReference>
<dbReference type="SUPFAM" id="SSF55154">
    <property type="entry name" value="CYTH-like phosphatases"/>
    <property type="match status" value="1"/>
</dbReference>
<proteinExistence type="predicted"/>
<evidence type="ECO:0000259" key="1">
    <source>
        <dbReference type="PROSITE" id="PS51707"/>
    </source>
</evidence>
<name>A0A1S7LME3_MAGMO</name>
<dbReference type="PANTHER" id="PTHR39569">
    <property type="entry name" value="INORGANIC TRIPHOSPHATASE"/>
    <property type="match status" value="1"/>
</dbReference>
<dbReference type="InterPro" id="IPR023577">
    <property type="entry name" value="CYTH_domain"/>
</dbReference>
<dbReference type="CDD" id="cd07756">
    <property type="entry name" value="CYTH-like_Pase_CHAD"/>
    <property type="match status" value="1"/>
</dbReference>
<dbReference type="PANTHER" id="PTHR39569:SF1">
    <property type="entry name" value="INORGANIC TRIPHOSPHATASE"/>
    <property type="match status" value="1"/>
</dbReference>
<dbReference type="GO" id="GO:0046872">
    <property type="term" value="F:metal ion binding"/>
    <property type="evidence" value="ECO:0007669"/>
    <property type="project" value="TreeGrafter"/>
</dbReference>
<gene>
    <name evidence="2" type="ORF">MAGMO_3163</name>
</gene>
<organism evidence="2">
    <name type="scientific">Magnetococcus massalia (strain MO-1)</name>
    <dbReference type="NCBI Taxonomy" id="451514"/>
    <lineage>
        <taxon>Bacteria</taxon>
        <taxon>Pseudomonadati</taxon>
        <taxon>Pseudomonadota</taxon>
        <taxon>Magnetococcia</taxon>
        <taxon>Magnetococcales</taxon>
        <taxon>Magnetococcaceae</taxon>
        <taxon>Magnetococcus</taxon>
    </lineage>
</organism>
<dbReference type="PROSITE" id="PS51707">
    <property type="entry name" value="CYTH"/>
    <property type="match status" value="1"/>
</dbReference>
<dbReference type="EMBL" id="LO017727">
    <property type="protein sequence ID" value="CRH07304.1"/>
    <property type="molecule type" value="Genomic_DNA"/>
</dbReference>
<accession>A0A1S7LME3</accession>
<protein>
    <submittedName>
        <fullName evidence="2">Putative adenylate cyclase</fullName>
    </submittedName>
</protein>
<dbReference type="GO" id="GO:0050355">
    <property type="term" value="F:inorganic triphosphate phosphatase activity"/>
    <property type="evidence" value="ECO:0007669"/>
    <property type="project" value="InterPro"/>
</dbReference>
<dbReference type="SMART" id="SM01118">
    <property type="entry name" value="CYTH"/>
    <property type="match status" value="1"/>
</dbReference>